<reference evidence="2" key="1">
    <citation type="submission" date="2023-03" db="EMBL/GenBank/DDBJ databases">
        <title>Electrophorus voltai genome.</title>
        <authorList>
            <person name="Bian C."/>
        </authorList>
    </citation>
    <scope>NUCLEOTIDE SEQUENCE</scope>
    <source>
        <strain evidence="2">CB-2022</strain>
        <tissue evidence="2">Muscle</tissue>
    </source>
</reference>
<feature type="region of interest" description="Disordered" evidence="1">
    <location>
        <begin position="303"/>
        <end position="337"/>
    </location>
</feature>
<gene>
    <name evidence="2" type="ORF">P4O66_013245</name>
</gene>
<evidence type="ECO:0000313" key="3">
    <source>
        <dbReference type="Proteomes" id="UP001239994"/>
    </source>
</evidence>
<accession>A0AAD8Z4L9</accession>
<name>A0AAD8Z4L9_9TELE</name>
<feature type="compositionally biased region" description="Polar residues" evidence="1">
    <location>
        <begin position="305"/>
        <end position="321"/>
    </location>
</feature>
<dbReference type="AlphaFoldDB" id="A0AAD8Z4L9"/>
<evidence type="ECO:0000313" key="2">
    <source>
        <dbReference type="EMBL" id="KAK1791225.1"/>
    </source>
</evidence>
<feature type="region of interest" description="Disordered" evidence="1">
    <location>
        <begin position="67"/>
        <end position="99"/>
    </location>
</feature>
<dbReference type="Gene3D" id="3.30.420.10">
    <property type="entry name" value="Ribonuclease H-like superfamily/Ribonuclease H"/>
    <property type="match status" value="1"/>
</dbReference>
<dbReference type="Proteomes" id="UP001239994">
    <property type="component" value="Unassembled WGS sequence"/>
</dbReference>
<sequence length="444" mass="48379">MDWPPQSPDLNPIENLWDVLEKTLRSGPNLPLSIQDLGENLMQLWTEVNVVTLQKLEETMPLSVCSKDTKPTTALRDPGVTEQRRGPQKDICRTHPSAFPTLNLPTEERAIRTAPTSHQRGGIAARNPRPRDDKDGDAVPGSFPGPARVWFSSATLHHPSCSEALCPYRDKGPVPREAHSTPASWRSVTLQPARVCVCCYGACAFIRIAPGHRYSLLFQSPERRAFPWVQSDRQSLHLDYGSYGCARLGRRNIPIEEGATNLCNNGACGTFAPDARTPRAKNPTEAAAATDAGRCSLCGGECQHTKPSQKSYSLKKNSTASAEREANQKGSPCTARRSTIRIRKTADAANQHALMYLCTACASQRSSREHTHTHMHTDAQEPKHLPPAPLIRSLCDRGSPGLDAQKPFKAGGSELMQLTAATDVHAAASGDGDACFTRNAVLLK</sequence>
<comment type="caution">
    <text evidence="2">The sequence shown here is derived from an EMBL/GenBank/DDBJ whole genome shotgun (WGS) entry which is preliminary data.</text>
</comment>
<dbReference type="InterPro" id="IPR036397">
    <property type="entry name" value="RNaseH_sf"/>
</dbReference>
<feature type="non-terminal residue" evidence="2">
    <location>
        <position position="1"/>
    </location>
</feature>
<feature type="compositionally biased region" description="Basic and acidic residues" evidence="1">
    <location>
        <begin position="82"/>
        <end position="93"/>
    </location>
</feature>
<feature type="region of interest" description="Disordered" evidence="1">
    <location>
        <begin position="368"/>
        <end position="390"/>
    </location>
</feature>
<protein>
    <recommendedName>
        <fullName evidence="4">Tc1-like transposase DDE domain-containing protein</fullName>
    </recommendedName>
</protein>
<dbReference type="EMBL" id="JAROKS010000020">
    <property type="protein sequence ID" value="KAK1791225.1"/>
    <property type="molecule type" value="Genomic_DNA"/>
</dbReference>
<dbReference type="GO" id="GO:0003676">
    <property type="term" value="F:nucleic acid binding"/>
    <property type="evidence" value="ECO:0007669"/>
    <property type="project" value="InterPro"/>
</dbReference>
<evidence type="ECO:0008006" key="4">
    <source>
        <dbReference type="Google" id="ProtNLM"/>
    </source>
</evidence>
<feature type="region of interest" description="Disordered" evidence="1">
    <location>
        <begin position="112"/>
        <end position="142"/>
    </location>
</feature>
<organism evidence="2 3">
    <name type="scientific">Electrophorus voltai</name>
    <dbReference type="NCBI Taxonomy" id="2609070"/>
    <lineage>
        <taxon>Eukaryota</taxon>
        <taxon>Metazoa</taxon>
        <taxon>Chordata</taxon>
        <taxon>Craniata</taxon>
        <taxon>Vertebrata</taxon>
        <taxon>Euteleostomi</taxon>
        <taxon>Actinopterygii</taxon>
        <taxon>Neopterygii</taxon>
        <taxon>Teleostei</taxon>
        <taxon>Ostariophysi</taxon>
        <taxon>Gymnotiformes</taxon>
        <taxon>Gymnotoidei</taxon>
        <taxon>Gymnotidae</taxon>
        <taxon>Electrophorus</taxon>
    </lineage>
</organism>
<feature type="compositionally biased region" description="Basic and acidic residues" evidence="1">
    <location>
        <begin position="368"/>
        <end position="384"/>
    </location>
</feature>
<evidence type="ECO:0000256" key="1">
    <source>
        <dbReference type="SAM" id="MobiDB-lite"/>
    </source>
</evidence>
<keyword evidence="3" id="KW-1185">Reference proteome</keyword>
<proteinExistence type="predicted"/>